<keyword evidence="12" id="KW-1185">Reference proteome</keyword>
<dbReference type="STRING" id="679936.Sulac_2898"/>
<feature type="domain" description="Peptidase S11 D-alanyl-D-alanine carboxypeptidase A N-terminal" evidence="10">
    <location>
        <begin position="75"/>
        <end position="274"/>
    </location>
</feature>
<feature type="active site" description="Acyl-ester intermediate" evidence="7">
    <location>
        <position position="101"/>
    </location>
</feature>
<dbReference type="AlphaFoldDB" id="G8TZM9"/>
<dbReference type="EC" id="3.4.16.4" evidence="11"/>
<dbReference type="HOGENOM" id="CLU_027070_7_0_9"/>
<feature type="active site" evidence="7">
    <location>
        <position position="156"/>
    </location>
</feature>
<organism evidence="11 12">
    <name type="scientific">Sulfobacillus acidophilus (strain ATCC 700253 / DSM 10332 / NAL)</name>
    <dbReference type="NCBI Taxonomy" id="679936"/>
    <lineage>
        <taxon>Bacteria</taxon>
        <taxon>Bacillati</taxon>
        <taxon>Bacillota</taxon>
        <taxon>Clostridia</taxon>
        <taxon>Eubacteriales</taxon>
        <taxon>Clostridiales Family XVII. Incertae Sedis</taxon>
        <taxon>Sulfobacillus</taxon>
    </lineage>
</organism>
<sequence length="319" mass="34868">MLPQMRPQPTRRSRSVGIFVISLLLVGAAFIHHTVDLRLQAEARYRATPAHLSAPAWVPVPQPVPSTLPFPIGENSGVLWNLTNGQLLWADHPHLVEPYASTTKLMTIYLALQRLPLNRVVTISPEAAGTGGSDINMAVGQQYTVKQLLYALMLRSANDSAIALAQAISGHVSRFVTLMNRTARQLGMTGTTYQDPDGLNPGSRGTAWDLSLIAQTDMKNPLFRKIVDTKETSLPHNPIVQNLNGLLYRDPTVIGVKTGWTTEAGFNLVFAATRMVHGKPVTLLGVIMHGTGGFPPEYQDAEKILNWGYQQVSRSAPHS</sequence>
<dbReference type="GO" id="GO:0008360">
    <property type="term" value="P:regulation of cell shape"/>
    <property type="evidence" value="ECO:0007669"/>
    <property type="project" value="UniProtKB-KW"/>
</dbReference>
<comment type="similarity">
    <text evidence="1 9">Belongs to the peptidase S11 family.</text>
</comment>
<proteinExistence type="inferred from homology"/>
<name>G8TZM9_SULAD</name>
<dbReference type="KEGG" id="sap:Sulac_2898"/>
<dbReference type="GO" id="GO:0071555">
    <property type="term" value="P:cell wall organization"/>
    <property type="evidence" value="ECO:0007669"/>
    <property type="project" value="UniProtKB-KW"/>
</dbReference>
<dbReference type="SUPFAM" id="SSF56601">
    <property type="entry name" value="beta-lactamase/transpeptidase-like"/>
    <property type="match status" value="1"/>
</dbReference>
<protein>
    <submittedName>
        <fullName evidence="11">Serine-type D-Ala-D-Ala carboxypeptidase</fullName>
        <ecNumber evidence="11">3.4.16.4</ecNumber>
    </submittedName>
</protein>
<dbReference type="Gene3D" id="3.40.710.10">
    <property type="entry name" value="DD-peptidase/beta-lactamase superfamily"/>
    <property type="match status" value="1"/>
</dbReference>
<feature type="active site" description="Proton acceptor" evidence="7">
    <location>
        <position position="104"/>
    </location>
</feature>
<keyword evidence="11" id="KW-0121">Carboxypeptidase</keyword>
<keyword evidence="3 11" id="KW-0378">Hydrolase</keyword>
<accession>G8TZM9</accession>
<evidence type="ECO:0000256" key="6">
    <source>
        <dbReference type="ARBA" id="ARBA00023316"/>
    </source>
</evidence>
<evidence type="ECO:0000256" key="9">
    <source>
        <dbReference type="RuleBase" id="RU004016"/>
    </source>
</evidence>
<feature type="binding site" evidence="8">
    <location>
        <position position="257"/>
    </location>
    <ligand>
        <name>substrate</name>
    </ligand>
</feature>
<dbReference type="PRINTS" id="PR00725">
    <property type="entry name" value="DADACBPTASE1"/>
</dbReference>
<evidence type="ECO:0000256" key="2">
    <source>
        <dbReference type="ARBA" id="ARBA00022729"/>
    </source>
</evidence>
<evidence type="ECO:0000256" key="1">
    <source>
        <dbReference type="ARBA" id="ARBA00007164"/>
    </source>
</evidence>
<dbReference type="PATRIC" id="fig|679936.5.peg.2993"/>
<dbReference type="GO" id="GO:0009252">
    <property type="term" value="P:peptidoglycan biosynthetic process"/>
    <property type="evidence" value="ECO:0007669"/>
    <property type="project" value="UniProtKB-KW"/>
</dbReference>
<evidence type="ECO:0000256" key="5">
    <source>
        <dbReference type="ARBA" id="ARBA00022984"/>
    </source>
</evidence>
<evidence type="ECO:0000256" key="3">
    <source>
        <dbReference type="ARBA" id="ARBA00022801"/>
    </source>
</evidence>
<dbReference type="PANTHER" id="PTHR21581">
    <property type="entry name" value="D-ALANYL-D-ALANINE CARBOXYPEPTIDASE"/>
    <property type="match status" value="1"/>
</dbReference>
<keyword evidence="6" id="KW-0961">Cell wall biogenesis/degradation</keyword>
<keyword evidence="11" id="KW-0645">Protease</keyword>
<keyword evidence="5" id="KW-0573">Peptidoglycan synthesis</keyword>
<evidence type="ECO:0000256" key="8">
    <source>
        <dbReference type="PIRSR" id="PIRSR618044-2"/>
    </source>
</evidence>
<reference evidence="11 12" key="2">
    <citation type="journal article" date="2012" name="Stand. Genomic Sci.">
        <title>Complete genome sequence of the moderately thermophilic mineral-sulfide-oxidizing firmicute Sulfobacillus acidophilus type strain (NAL(T)).</title>
        <authorList>
            <person name="Anderson I."/>
            <person name="Chertkov O."/>
            <person name="Chen A."/>
            <person name="Saunders E."/>
            <person name="Lapidus A."/>
            <person name="Nolan M."/>
            <person name="Lucas S."/>
            <person name="Hammon N."/>
            <person name="Deshpande S."/>
            <person name="Cheng J.F."/>
            <person name="Han C."/>
            <person name="Tapia R."/>
            <person name="Goodwin L.A."/>
            <person name="Pitluck S."/>
            <person name="Liolios K."/>
            <person name="Pagani I."/>
            <person name="Ivanova N."/>
            <person name="Mikhailova N."/>
            <person name="Pati A."/>
            <person name="Palaniappan K."/>
            <person name="Land M."/>
            <person name="Pan C."/>
            <person name="Rohde M."/>
            <person name="Pukall R."/>
            <person name="Goker M."/>
            <person name="Detter J.C."/>
            <person name="Woyke T."/>
            <person name="Bristow J."/>
            <person name="Eisen J.A."/>
            <person name="Markowitz V."/>
            <person name="Hugenholtz P."/>
            <person name="Kyrpides N.C."/>
            <person name="Klenk H.P."/>
            <person name="Mavromatis K."/>
        </authorList>
    </citation>
    <scope>NUCLEOTIDE SEQUENCE [LARGE SCALE GENOMIC DNA]</scope>
    <source>
        <strain evidence="12">ATCC 700253 / DSM 10332 / NAL</strain>
    </source>
</reference>
<evidence type="ECO:0000313" key="11">
    <source>
        <dbReference type="EMBL" id="AEW06359.1"/>
    </source>
</evidence>
<evidence type="ECO:0000256" key="4">
    <source>
        <dbReference type="ARBA" id="ARBA00022960"/>
    </source>
</evidence>
<reference evidence="12" key="1">
    <citation type="submission" date="2011-12" db="EMBL/GenBank/DDBJ databases">
        <title>The complete genome of chromosome of Sulfobacillus acidophilus DSM 10332.</title>
        <authorList>
            <person name="Lucas S."/>
            <person name="Han J."/>
            <person name="Lapidus A."/>
            <person name="Bruce D."/>
            <person name="Goodwin L."/>
            <person name="Pitluck S."/>
            <person name="Peters L."/>
            <person name="Kyrpides N."/>
            <person name="Mavromatis K."/>
            <person name="Ivanova N."/>
            <person name="Mikhailova N."/>
            <person name="Chertkov O."/>
            <person name="Saunders E."/>
            <person name="Detter J.C."/>
            <person name="Tapia R."/>
            <person name="Han C."/>
            <person name="Land M."/>
            <person name="Hauser L."/>
            <person name="Markowitz V."/>
            <person name="Cheng J.-F."/>
            <person name="Hugenholtz P."/>
            <person name="Woyke T."/>
            <person name="Wu D."/>
            <person name="Pukall R."/>
            <person name="Gehrich-Schroeter G."/>
            <person name="Schneider S."/>
            <person name="Klenk H.-P."/>
            <person name="Eisen J.A."/>
        </authorList>
    </citation>
    <scope>NUCLEOTIDE SEQUENCE [LARGE SCALE GENOMIC DNA]</scope>
    <source>
        <strain evidence="12">ATCC 700253 / DSM 10332 / NAL</strain>
    </source>
</reference>
<dbReference type="PANTHER" id="PTHR21581:SF33">
    <property type="entry name" value="D-ALANYL-D-ALANINE CARBOXYPEPTIDASE DACB"/>
    <property type="match status" value="1"/>
</dbReference>
<dbReference type="InterPro" id="IPR001967">
    <property type="entry name" value="Peptidase_S11_N"/>
</dbReference>
<dbReference type="InterPro" id="IPR012338">
    <property type="entry name" value="Beta-lactam/transpept-like"/>
</dbReference>
<keyword evidence="4" id="KW-0133">Cell shape</keyword>
<evidence type="ECO:0000259" key="10">
    <source>
        <dbReference type="Pfam" id="PF00768"/>
    </source>
</evidence>
<keyword evidence="2" id="KW-0732">Signal</keyword>
<dbReference type="MEROPS" id="S11.004"/>
<evidence type="ECO:0000313" key="12">
    <source>
        <dbReference type="Proteomes" id="UP000005439"/>
    </source>
</evidence>
<dbReference type="Pfam" id="PF00768">
    <property type="entry name" value="Peptidase_S11"/>
    <property type="match status" value="1"/>
</dbReference>
<gene>
    <name evidence="11" type="ordered locus">Sulac_2898</name>
</gene>
<evidence type="ECO:0000256" key="7">
    <source>
        <dbReference type="PIRSR" id="PIRSR618044-1"/>
    </source>
</evidence>
<dbReference type="GO" id="GO:0009002">
    <property type="term" value="F:serine-type D-Ala-D-Ala carboxypeptidase activity"/>
    <property type="evidence" value="ECO:0007669"/>
    <property type="project" value="UniProtKB-EC"/>
</dbReference>
<dbReference type="EMBL" id="CP003179">
    <property type="protein sequence ID" value="AEW06359.1"/>
    <property type="molecule type" value="Genomic_DNA"/>
</dbReference>
<dbReference type="InterPro" id="IPR018044">
    <property type="entry name" value="Peptidase_S11"/>
</dbReference>
<dbReference type="Proteomes" id="UP000005439">
    <property type="component" value="Chromosome"/>
</dbReference>
<dbReference type="GO" id="GO:0006508">
    <property type="term" value="P:proteolysis"/>
    <property type="evidence" value="ECO:0007669"/>
    <property type="project" value="InterPro"/>
</dbReference>